<dbReference type="OrthoDB" id="2317660at2759"/>
<evidence type="ECO:0000313" key="1">
    <source>
        <dbReference type="EMBL" id="EXX59151.1"/>
    </source>
</evidence>
<dbReference type="InterPro" id="IPR032675">
    <property type="entry name" value="LRR_dom_sf"/>
</dbReference>
<dbReference type="SUPFAM" id="SSF52047">
    <property type="entry name" value="RNI-like"/>
    <property type="match status" value="1"/>
</dbReference>
<accession>A0A015KHS8</accession>
<evidence type="ECO:0000313" key="2">
    <source>
        <dbReference type="Proteomes" id="UP000022910"/>
    </source>
</evidence>
<evidence type="ECO:0008006" key="3">
    <source>
        <dbReference type="Google" id="ProtNLM"/>
    </source>
</evidence>
<dbReference type="HOGENOM" id="CLU_028913_1_0_1"/>
<proteinExistence type="predicted"/>
<dbReference type="AlphaFoldDB" id="A0A015KHS8"/>
<comment type="caution">
    <text evidence="1">The sequence shown here is derived from an EMBL/GenBank/DDBJ whole genome shotgun (WGS) entry which is preliminary data.</text>
</comment>
<gene>
    <name evidence="1" type="ORF">RirG_191480</name>
</gene>
<reference evidence="1 2" key="1">
    <citation type="submission" date="2014-02" db="EMBL/GenBank/DDBJ databases">
        <title>Single nucleus genome sequencing reveals high similarity among nuclei of an endomycorrhizal fungus.</title>
        <authorList>
            <person name="Lin K."/>
            <person name="Geurts R."/>
            <person name="Zhang Z."/>
            <person name="Limpens E."/>
            <person name="Saunders D.G."/>
            <person name="Mu D."/>
            <person name="Pang E."/>
            <person name="Cao H."/>
            <person name="Cha H."/>
            <person name="Lin T."/>
            <person name="Zhou Q."/>
            <person name="Shang Y."/>
            <person name="Li Y."/>
            <person name="Ivanov S."/>
            <person name="Sharma T."/>
            <person name="Velzen R.V."/>
            <person name="Ruijter N.D."/>
            <person name="Aanen D.K."/>
            <person name="Win J."/>
            <person name="Kamoun S."/>
            <person name="Bisseling T."/>
            <person name="Huang S."/>
        </authorList>
    </citation>
    <scope>NUCLEOTIDE SEQUENCE [LARGE SCALE GENOMIC DNA]</scope>
    <source>
        <strain evidence="2">DAOM197198w</strain>
    </source>
</reference>
<organism evidence="1 2">
    <name type="scientific">Rhizophagus irregularis (strain DAOM 197198w)</name>
    <name type="common">Glomus intraradices</name>
    <dbReference type="NCBI Taxonomy" id="1432141"/>
    <lineage>
        <taxon>Eukaryota</taxon>
        <taxon>Fungi</taxon>
        <taxon>Fungi incertae sedis</taxon>
        <taxon>Mucoromycota</taxon>
        <taxon>Glomeromycotina</taxon>
        <taxon>Glomeromycetes</taxon>
        <taxon>Glomerales</taxon>
        <taxon>Glomeraceae</taxon>
        <taxon>Rhizophagus</taxon>
    </lineage>
</organism>
<dbReference type="Proteomes" id="UP000022910">
    <property type="component" value="Unassembled WGS sequence"/>
</dbReference>
<name>A0A015KHS8_RHIIW</name>
<dbReference type="Gene3D" id="3.80.10.10">
    <property type="entry name" value="Ribonuclease Inhibitor"/>
    <property type="match status" value="1"/>
</dbReference>
<dbReference type="EMBL" id="JEMT01026525">
    <property type="protein sequence ID" value="EXX59151.1"/>
    <property type="molecule type" value="Genomic_DNA"/>
</dbReference>
<sequence>MSKLYRDVLYLITEELQNDENALRSCLLVNKTWSEIIIPILWKNPWKYLKSGNEKLLLKVIISHLSEKSKENLSIRFKHLMNSSYERPLFDYISFCKHFNINEIERIIKTVDKKSKIKIIKDEIYNLFINENTKFTHLYIPYQFDRQLHLIPGVDKCFSEIRFLSCNAKINLNVLPGLIEVFKSIRELELSIGASNNKYEIIRLIKTSKNLVKIRLLNEYYSERSYCKNLEQTLANHADNILYLKLTKQPITNFVFSFVNLKVLVLNDSYHRYTNWNVLKDLSLPHLQILKTSGIQHGILMNIIKNSGGNLIELKIDDFYPYDCDIGIIMHTISQSCPNLKYLKFPRYVDFLHLEKLLINCKDLMGLYFNFDNSYLNTYVHWDNFFETLAKSSPINLFRFKFQLYEAPELKSLKLFFDNWKGRHPMLLQIIQDKDNLNFHAINTMRRYYDLIEKSKAEGIVKKYDDNLNGITFKDFEWIQSK</sequence>
<keyword evidence="2" id="KW-1185">Reference proteome</keyword>
<protein>
    <recommendedName>
        <fullName evidence="3">F-box domain-containing protein</fullName>
    </recommendedName>
</protein>